<evidence type="ECO:0000313" key="6">
    <source>
        <dbReference type="Proteomes" id="UP000267096"/>
    </source>
</evidence>
<keyword evidence="3" id="KW-0040">ANK repeat</keyword>
<dbReference type="EMBL" id="UYRR01008393">
    <property type="protein sequence ID" value="VDK24287.1"/>
    <property type="molecule type" value="Genomic_DNA"/>
</dbReference>
<accession>A0A3P6NS04</accession>
<dbReference type="PANTHER" id="PTHR23180">
    <property type="entry name" value="CENTAURIN/ARF"/>
    <property type="match status" value="1"/>
</dbReference>
<feature type="repeat" description="ANK" evidence="3">
    <location>
        <begin position="67"/>
        <end position="99"/>
    </location>
</feature>
<dbReference type="InterPro" id="IPR045258">
    <property type="entry name" value="ACAP1/2/3-like"/>
</dbReference>
<dbReference type="PROSITE" id="PS50088">
    <property type="entry name" value="ANK_REPEAT"/>
    <property type="match status" value="2"/>
</dbReference>
<keyword evidence="2" id="KW-0862">Zinc</keyword>
<evidence type="ECO:0000256" key="1">
    <source>
        <dbReference type="ARBA" id="ARBA00022723"/>
    </source>
</evidence>
<dbReference type="AlphaFoldDB" id="A0A3P6NS04"/>
<sequence length="152" mass="15963">MQRRVSVSCGSDTEIEETQQDVAGSSGTNGVTSQECAENVLKAAASGDIAELSRLVAQGVDIHSTFHKTTALHTAIKNNQGVAAEFLLLNGSKVNSLDDSMNSPLHIASANAHTLIVCQLMKRGADQHLKNSNGETALDLAVEGKHADIVTL</sequence>
<evidence type="ECO:0000313" key="5">
    <source>
        <dbReference type="EMBL" id="VDK24287.1"/>
    </source>
</evidence>
<dbReference type="PANTHER" id="PTHR23180:SF399">
    <property type="entry name" value="BLOWN FUSE, ISOFORM A-RELATED"/>
    <property type="match status" value="1"/>
</dbReference>
<dbReference type="Pfam" id="PF12796">
    <property type="entry name" value="Ank_2"/>
    <property type="match status" value="1"/>
</dbReference>
<dbReference type="InterPro" id="IPR002110">
    <property type="entry name" value="Ankyrin_rpt"/>
</dbReference>
<dbReference type="SUPFAM" id="SSF48403">
    <property type="entry name" value="Ankyrin repeat"/>
    <property type="match status" value="1"/>
</dbReference>
<organism evidence="5 6">
    <name type="scientific">Anisakis simplex</name>
    <name type="common">Herring worm</name>
    <dbReference type="NCBI Taxonomy" id="6269"/>
    <lineage>
        <taxon>Eukaryota</taxon>
        <taxon>Metazoa</taxon>
        <taxon>Ecdysozoa</taxon>
        <taxon>Nematoda</taxon>
        <taxon>Chromadorea</taxon>
        <taxon>Rhabditida</taxon>
        <taxon>Spirurina</taxon>
        <taxon>Ascaridomorpha</taxon>
        <taxon>Ascaridoidea</taxon>
        <taxon>Anisakidae</taxon>
        <taxon>Anisakis</taxon>
        <taxon>Anisakis simplex complex</taxon>
    </lineage>
</organism>
<gene>
    <name evidence="5" type="ORF">ASIM_LOCUS4678</name>
</gene>
<dbReference type="Proteomes" id="UP000267096">
    <property type="component" value="Unassembled WGS sequence"/>
</dbReference>
<feature type="compositionally biased region" description="Polar residues" evidence="4">
    <location>
        <begin position="20"/>
        <end position="30"/>
    </location>
</feature>
<reference evidence="5 6" key="1">
    <citation type="submission" date="2018-11" db="EMBL/GenBank/DDBJ databases">
        <authorList>
            <consortium name="Pathogen Informatics"/>
        </authorList>
    </citation>
    <scope>NUCLEOTIDE SEQUENCE [LARGE SCALE GENOMIC DNA]</scope>
</reference>
<dbReference type="SMART" id="SM00248">
    <property type="entry name" value="ANK"/>
    <property type="match status" value="2"/>
</dbReference>
<name>A0A3P6NS04_ANISI</name>
<protein>
    <submittedName>
        <fullName evidence="5">Uncharacterized protein</fullName>
    </submittedName>
</protein>
<evidence type="ECO:0000256" key="4">
    <source>
        <dbReference type="SAM" id="MobiDB-lite"/>
    </source>
</evidence>
<dbReference type="PROSITE" id="PS50297">
    <property type="entry name" value="ANK_REP_REGION"/>
    <property type="match status" value="1"/>
</dbReference>
<keyword evidence="6" id="KW-1185">Reference proteome</keyword>
<dbReference type="GO" id="GO:0005096">
    <property type="term" value="F:GTPase activator activity"/>
    <property type="evidence" value="ECO:0007669"/>
    <property type="project" value="InterPro"/>
</dbReference>
<dbReference type="Gene3D" id="1.25.40.20">
    <property type="entry name" value="Ankyrin repeat-containing domain"/>
    <property type="match status" value="2"/>
</dbReference>
<feature type="region of interest" description="Disordered" evidence="4">
    <location>
        <begin position="1"/>
        <end position="30"/>
    </location>
</feature>
<dbReference type="OrthoDB" id="10070851at2759"/>
<proteinExistence type="predicted"/>
<evidence type="ECO:0000256" key="3">
    <source>
        <dbReference type="PROSITE-ProRule" id="PRU00023"/>
    </source>
</evidence>
<dbReference type="InterPro" id="IPR036770">
    <property type="entry name" value="Ankyrin_rpt-contain_sf"/>
</dbReference>
<evidence type="ECO:0000256" key="2">
    <source>
        <dbReference type="ARBA" id="ARBA00022833"/>
    </source>
</evidence>
<keyword evidence="1" id="KW-0479">Metal-binding</keyword>
<dbReference type="GO" id="GO:0046872">
    <property type="term" value="F:metal ion binding"/>
    <property type="evidence" value="ECO:0007669"/>
    <property type="project" value="UniProtKB-KW"/>
</dbReference>
<feature type="repeat" description="ANK" evidence="3">
    <location>
        <begin position="100"/>
        <end position="132"/>
    </location>
</feature>